<feature type="compositionally biased region" description="Low complexity" evidence="1">
    <location>
        <begin position="73"/>
        <end position="100"/>
    </location>
</feature>
<feature type="region of interest" description="Disordered" evidence="1">
    <location>
        <begin position="29"/>
        <end position="160"/>
    </location>
</feature>
<name>A0A095GG80_BURGA</name>
<evidence type="ECO:0000313" key="5">
    <source>
        <dbReference type="Proteomes" id="UP000029590"/>
    </source>
</evidence>
<feature type="chain" id="PRO_5011844084" evidence="2">
    <location>
        <begin position="21"/>
        <end position="258"/>
    </location>
</feature>
<dbReference type="AlphaFoldDB" id="A0A095GG80"/>
<evidence type="ECO:0000256" key="1">
    <source>
        <dbReference type="SAM" id="MobiDB-lite"/>
    </source>
</evidence>
<comment type="caution">
    <text evidence="4">The sequence shown here is derived from an EMBL/GenBank/DDBJ whole genome shotgun (WGS) entry which is preliminary data.</text>
</comment>
<dbReference type="Proteomes" id="UP000220629">
    <property type="component" value="Unassembled WGS sequence"/>
</dbReference>
<proteinExistence type="predicted"/>
<dbReference type="RefSeq" id="WP_042286049.1">
    <property type="nucleotide sequence ID" value="NZ_CADEVY010000003.1"/>
</dbReference>
<sequence>MKRTFLVRALLGAAIPMMMAEDVPAATQAAPEGGAPVGEPAASQPDAAVTVLESSGEAPASGTAAAPLESSGTSAIPSAAAESSTISSSSATTTLSTAAAPDTNSIAGHPVPTTAALPSLPADATLADAGGIPPTAAPALDPALGQIPAPPAIPAEAPAGQAAASASQLMFEIHSVTENVPPIRIYADGTVDGLPAGYQLVINRGAAVAAELENLKADDRHLSLLASWHKEMEVLGRGLSGEVTRLLGETKKYLEDVL</sequence>
<evidence type="ECO:0000313" key="3">
    <source>
        <dbReference type="EMBL" id="KGC16367.1"/>
    </source>
</evidence>
<protein>
    <submittedName>
        <fullName evidence="4">Uncharacterized protein</fullName>
    </submittedName>
</protein>
<dbReference type="EMBL" id="JPGG01000015">
    <property type="protein sequence ID" value="KGC16367.1"/>
    <property type="molecule type" value="Genomic_DNA"/>
</dbReference>
<keyword evidence="2" id="KW-0732">Signal</keyword>
<evidence type="ECO:0000313" key="4">
    <source>
        <dbReference type="EMBL" id="PEH37398.1"/>
    </source>
</evidence>
<evidence type="ECO:0000256" key="2">
    <source>
        <dbReference type="SAM" id="SignalP"/>
    </source>
</evidence>
<reference evidence="4" key="2">
    <citation type="submission" date="2017-09" db="EMBL/GenBank/DDBJ databases">
        <title>FDA dAtabase for Regulatory Grade micrObial Sequences (FDA-ARGOS): Supporting development and validation of Infectious Disease Dx tests.</title>
        <authorList>
            <person name="Minogue T."/>
            <person name="Wolcott M."/>
            <person name="Wasieloski L."/>
            <person name="Aguilar W."/>
            <person name="Moore D."/>
            <person name="Tallon L.J."/>
            <person name="Sadzewicz L."/>
            <person name="Ott S."/>
            <person name="Zhao X."/>
            <person name="Nagaraj S."/>
            <person name="Vavikolanu K."/>
            <person name="Aluvathingal J."/>
            <person name="Nadendla S."/>
            <person name="Sichtig H."/>
        </authorList>
    </citation>
    <scope>NUCLEOTIDE SEQUENCE</scope>
    <source>
        <strain evidence="4">FDAARGOS_390</strain>
    </source>
</reference>
<organism evidence="4 6">
    <name type="scientific">Burkholderia gladioli</name>
    <name type="common">Pseudomonas marginata</name>
    <name type="synonym">Phytomonas marginata</name>
    <dbReference type="NCBI Taxonomy" id="28095"/>
    <lineage>
        <taxon>Bacteria</taxon>
        <taxon>Pseudomonadati</taxon>
        <taxon>Pseudomonadota</taxon>
        <taxon>Betaproteobacteria</taxon>
        <taxon>Burkholderiales</taxon>
        <taxon>Burkholderiaceae</taxon>
        <taxon>Burkholderia</taxon>
    </lineage>
</organism>
<dbReference type="EMBL" id="PDDY01000004">
    <property type="protein sequence ID" value="PEH37398.1"/>
    <property type="molecule type" value="Genomic_DNA"/>
</dbReference>
<dbReference type="KEGG" id="bgo:BM43_486"/>
<dbReference type="Proteomes" id="UP000029590">
    <property type="component" value="Unassembled WGS sequence"/>
</dbReference>
<reference evidence="6" key="3">
    <citation type="submission" date="2017-09" db="EMBL/GenBank/DDBJ databases">
        <title>FDA dAtabase for Regulatory Grade micrObial Sequences (FDA-ARGOS): Supporting development and validation of Infectious Disease Dx tests.</title>
        <authorList>
            <person name="Minogue T."/>
            <person name="Wolcott M."/>
            <person name="Wasieloski L."/>
            <person name="Aguilar W."/>
            <person name="Moore D."/>
            <person name="Tallon L."/>
            <person name="Sadzewicz L."/>
            <person name="Ott S."/>
            <person name="Zhao X."/>
            <person name="Nagaraj S."/>
            <person name="Vavikolanu K."/>
            <person name="Aluvathingal J."/>
            <person name="Nadendla S."/>
            <person name="Sichtig H."/>
        </authorList>
    </citation>
    <scope>NUCLEOTIDE SEQUENCE [LARGE SCALE GENOMIC DNA]</scope>
    <source>
        <strain evidence="6">FDAARGOS_390</strain>
    </source>
</reference>
<reference evidence="3 5" key="1">
    <citation type="submission" date="2014-04" db="EMBL/GenBank/DDBJ databases">
        <authorList>
            <person name="Bishop-Lilly K.A."/>
            <person name="Broomall S.M."/>
            <person name="Chain P.S."/>
            <person name="Chertkov O."/>
            <person name="Coyne S.R."/>
            <person name="Daligault H.E."/>
            <person name="Davenport K.W."/>
            <person name="Erkkila T."/>
            <person name="Frey K.G."/>
            <person name="Gibbons H.S."/>
            <person name="Gu W."/>
            <person name="Jaissle J."/>
            <person name="Johnson S.L."/>
            <person name="Koroleva G.I."/>
            <person name="Ladner J.T."/>
            <person name="Lo C.-C."/>
            <person name="Minogue T.D."/>
            <person name="Munk C."/>
            <person name="Palacios G.F."/>
            <person name="Redden C.L."/>
            <person name="Rosenzweig C.N."/>
            <person name="Scholz M.B."/>
            <person name="Teshima H."/>
            <person name="Xu Y."/>
        </authorList>
    </citation>
    <scope>NUCLEOTIDE SEQUENCE [LARGE SCALE GENOMIC DNA]</scope>
    <source>
        <strain evidence="3">Gladioli</strain>
        <strain evidence="5">gladioli</strain>
    </source>
</reference>
<feature type="signal peptide" evidence="2">
    <location>
        <begin position="1"/>
        <end position="20"/>
    </location>
</feature>
<evidence type="ECO:0000313" key="6">
    <source>
        <dbReference type="Proteomes" id="UP000220629"/>
    </source>
</evidence>
<accession>A0A095GG80</accession>
<feature type="compositionally biased region" description="Low complexity" evidence="1">
    <location>
        <begin position="133"/>
        <end position="147"/>
    </location>
</feature>
<gene>
    <name evidence="4" type="ORF">CRM94_22920</name>
    <name evidence="3" type="ORF">DM48_5158</name>
</gene>